<proteinExistence type="predicted"/>
<evidence type="ECO:0008006" key="2">
    <source>
        <dbReference type="Google" id="ProtNLM"/>
    </source>
</evidence>
<organism evidence="1">
    <name type="scientific">Aquifex aeolicus</name>
    <dbReference type="NCBI Taxonomy" id="63363"/>
    <lineage>
        <taxon>Bacteria</taxon>
        <taxon>Pseudomonadati</taxon>
        <taxon>Aquificota</taxon>
        <taxon>Aquificia</taxon>
        <taxon>Aquificales</taxon>
        <taxon>Aquificaceae</taxon>
        <taxon>Aquifex</taxon>
    </lineage>
</organism>
<sequence length="201" mass="22347">MATITRGAGIIRALSLLALFSLLLGCAPKVYVSTIGESEAISSLCLQRAGKSANPLLDRYVEGILKTSLGKRGVRVADTCGEEVLEYDYGVTPRQVYVPRIVYGSSDVMTFLAYRLEEGKAVPEIYTVIPPPATYYYTDVETLYVHWIVLKLKRGKQPVWIGEASVESYTPDIRARIGVLTEKLLDYFGRDTGRMIEVKIE</sequence>
<name>A0A7C5Q7S7_AQUAO</name>
<reference evidence="1" key="1">
    <citation type="journal article" date="2020" name="mSystems">
        <title>Genome- and Community-Level Interaction Insights into Carbon Utilization and Element Cycling Functions of Hydrothermarchaeota in Hydrothermal Sediment.</title>
        <authorList>
            <person name="Zhou Z."/>
            <person name="Liu Y."/>
            <person name="Xu W."/>
            <person name="Pan J."/>
            <person name="Luo Z.H."/>
            <person name="Li M."/>
        </authorList>
    </citation>
    <scope>NUCLEOTIDE SEQUENCE [LARGE SCALE GENOMIC DNA]</scope>
    <source>
        <strain evidence="1">HyVt-501</strain>
    </source>
</reference>
<evidence type="ECO:0000313" key="1">
    <source>
        <dbReference type="EMBL" id="HHJ63858.1"/>
    </source>
</evidence>
<dbReference type="Proteomes" id="UP000885792">
    <property type="component" value="Unassembled WGS sequence"/>
</dbReference>
<dbReference type="PROSITE" id="PS51257">
    <property type="entry name" value="PROKAR_LIPOPROTEIN"/>
    <property type="match status" value="1"/>
</dbReference>
<accession>A0A7C5Q7S7</accession>
<protein>
    <recommendedName>
        <fullName evidence="2">DUF4136 domain-containing protein</fullName>
    </recommendedName>
</protein>
<comment type="caution">
    <text evidence="1">The sequence shown here is derived from an EMBL/GenBank/DDBJ whole genome shotgun (WGS) entry which is preliminary data.</text>
</comment>
<gene>
    <name evidence="1" type="ORF">ENJ61_03025</name>
</gene>
<dbReference type="EMBL" id="DRNB01000112">
    <property type="protein sequence ID" value="HHJ63858.1"/>
    <property type="molecule type" value="Genomic_DNA"/>
</dbReference>
<dbReference type="AlphaFoldDB" id="A0A7C5Q7S7"/>